<protein>
    <submittedName>
        <fullName evidence="1">Uncharacterized protein</fullName>
    </submittedName>
</protein>
<proteinExistence type="predicted"/>
<evidence type="ECO:0000313" key="1">
    <source>
        <dbReference type="EMBL" id="SBW00757.1"/>
    </source>
</evidence>
<accession>A0A212JMV6</accession>
<gene>
    <name evidence="1" type="ORF">KL86APRO_11336</name>
</gene>
<sequence>MADVPDLAGDMGVGEITSKKTMFGRTVFVFDGNEYDSEEAAKSDRKLIIERRRTAQAAQQEQDELAHATAKIYDEYDASPEIMTVWVQTQPNTDKRKILWGLLGEKETGLAAFVDMEALNRAIYEVSRDLSLQGYEVFSITPVEAGVGAYQFPAGKQGGGAGWGYSFTQGVIVTARRRR</sequence>
<dbReference type="EMBL" id="FLUO01000001">
    <property type="protein sequence ID" value="SBW00757.1"/>
    <property type="molecule type" value="Genomic_DNA"/>
</dbReference>
<name>A0A212JMV6_9PROT</name>
<dbReference type="AlphaFoldDB" id="A0A212JMV6"/>
<organism evidence="1">
    <name type="scientific">uncultured Alphaproteobacteria bacterium</name>
    <dbReference type="NCBI Taxonomy" id="91750"/>
    <lineage>
        <taxon>Bacteria</taxon>
        <taxon>Pseudomonadati</taxon>
        <taxon>Pseudomonadota</taxon>
        <taxon>Alphaproteobacteria</taxon>
        <taxon>environmental samples</taxon>
    </lineage>
</organism>
<reference evidence="1" key="1">
    <citation type="submission" date="2016-04" db="EMBL/GenBank/DDBJ databases">
        <authorList>
            <person name="Evans L.H."/>
            <person name="Alamgir A."/>
            <person name="Owens N."/>
            <person name="Weber N.D."/>
            <person name="Virtaneva K."/>
            <person name="Barbian K."/>
            <person name="Babar A."/>
            <person name="Rosenke K."/>
        </authorList>
    </citation>
    <scope>NUCLEOTIDE SEQUENCE</scope>
    <source>
        <strain evidence="1">86</strain>
    </source>
</reference>